<dbReference type="EMBL" id="VCPD01000003">
    <property type="protein sequence ID" value="TMV07882.1"/>
    <property type="molecule type" value="Genomic_DNA"/>
</dbReference>
<organism evidence="1 2">
    <name type="scientific">Ruegeria sediminis</name>
    <dbReference type="NCBI Taxonomy" id="2583820"/>
    <lineage>
        <taxon>Bacteria</taxon>
        <taxon>Pseudomonadati</taxon>
        <taxon>Pseudomonadota</taxon>
        <taxon>Alphaproteobacteria</taxon>
        <taxon>Rhodobacterales</taxon>
        <taxon>Roseobacteraceae</taxon>
        <taxon>Ruegeria</taxon>
    </lineage>
</organism>
<proteinExistence type="predicted"/>
<comment type="caution">
    <text evidence="1">The sequence shown here is derived from an EMBL/GenBank/DDBJ whole genome shotgun (WGS) entry which is preliminary data.</text>
</comment>
<evidence type="ECO:0000313" key="1">
    <source>
        <dbReference type="EMBL" id="TMV07882.1"/>
    </source>
</evidence>
<sequence>MDFHNHFGSPRLAGVTNTSSDMDCETAALLRAAIRPLFTNAANWGSLADILREKGYRLAFRDGRLCLTDTRTGARVCGLRFLGLDLKDLVRKLGRPVVIARGDQADGDILSARPGDANA</sequence>
<gene>
    <name evidence="1" type="ORF">FGK63_10510</name>
</gene>
<accession>A0ABY2WZB9</accession>
<name>A0ABY2WZB9_9RHOB</name>
<evidence type="ECO:0000313" key="2">
    <source>
        <dbReference type="Proteomes" id="UP001193035"/>
    </source>
</evidence>
<keyword evidence="2" id="KW-1185">Reference proteome</keyword>
<dbReference type="Proteomes" id="UP001193035">
    <property type="component" value="Unassembled WGS sequence"/>
</dbReference>
<reference evidence="1 2" key="1">
    <citation type="submission" date="2019-05" db="EMBL/GenBank/DDBJ databases">
        <title>Ruegeria sp. nov., isolated from tidal flat.</title>
        <authorList>
            <person name="Kim W."/>
        </authorList>
    </citation>
    <scope>NUCLEOTIDE SEQUENCE [LARGE SCALE GENOMIC DNA]</scope>
    <source>
        <strain evidence="1 2">CAU 1488</strain>
    </source>
</reference>
<dbReference type="RefSeq" id="WP_138841920.1">
    <property type="nucleotide sequence ID" value="NZ_VCPD01000003.1"/>
</dbReference>
<protein>
    <submittedName>
        <fullName evidence="1">Uncharacterized protein</fullName>
    </submittedName>
</protein>